<dbReference type="Proteomes" id="UP000678393">
    <property type="component" value="Unassembled WGS sequence"/>
</dbReference>
<evidence type="ECO:0000256" key="3">
    <source>
        <dbReference type="ARBA" id="ARBA00022989"/>
    </source>
</evidence>
<dbReference type="SUPFAM" id="SSF81321">
    <property type="entry name" value="Family A G protein-coupled receptor-like"/>
    <property type="match status" value="1"/>
</dbReference>
<keyword evidence="8" id="KW-1185">Reference proteome</keyword>
<dbReference type="GO" id="GO:0016020">
    <property type="term" value="C:membrane"/>
    <property type="evidence" value="ECO:0007669"/>
    <property type="project" value="UniProtKB-SubCell"/>
</dbReference>
<dbReference type="PROSITE" id="PS50262">
    <property type="entry name" value="G_PROTEIN_RECEP_F1_2"/>
    <property type="match status" value="1"/>
</dbReference>
<keyword evidence="2 5" id="KW-0812">Transmembrane</keyword>
<feature type="transmembrane region" description="Helical" evidence="5">
    <location>
        <begin position="62"/>
        <end position="84"/>
    </location>
</feature>
<evidence type="ECO:0000256" key="4">
    <source>
        <dbReference type="ARBA" id="ARBA00023136"/>
    </source>
</evidence>
<dbReference type="EMBL" id="CAJHNH020002109">
    <property type="protein sequence ID" value="CAG5125608.1"/>
    <property type="molecule type" value="Genomic_DNA"/>
</dbReference>
<keyword evidence="4 5" id="KW-0472">Membrane</keyword>
<evidence type="ECO:0000313" key="8">
    <source>
        <dbReference type="Proteomes" id="UP000678393"/>
    </source>
</evidence>
<reference evidence="7" key="1">
    <citation type="submission" date="2021-04" db="EMBL/GenBank/DDBJ databases">
        <authorList>
            <consortium name="Molecular Ecology Group"/>
        </authorList>
    </citation>
    <scope>NUCLEOTIDE SEQUENCE</scope>
</reference>
<keyword evidence="3 5" id="KW-1133">Transmembrane helix</keyword>
<gene>
    <name evidence="7" type="ORF">CUNI_LOCUS11166</name>
</gene>
<protein>
    <recommendedName>
        <fullName evidence="6">G-protein coupled receptors family 1 profile domain-containing protein</fullName>
    </recommendedName>
</protein>
<name>A0A8S3ZBM5_9EUPU</name>
<organism evidence="7 8">
    <name type="scientific">Candidula unifasciata</name>
    <dbReference type="NCBI Taxonomy" id="100452"/>
    <lineage>
        <taxon>Eukaryota</taxon>
        <taxon>Metazoa</taxon>
        <taxon>Spiralia</taxon>
        <taxon>Lophotrochozoa</taxon>
        <taxon>Mollusca</taxon>
        <taxon>Gastropoda</taxon>
        <taxon>Heterobranchia</taxon>
        <taxon>Euthyneura</taxon>
        <taxon>Panpulmonata</taxon>
        <taxon>Eupulmonata</taxon>
        <taxon>Stylommatophora</taxon>
        <taxon>Helicina</taxon>
        <taxon>Helicoidea</taxon>
        <taxon>Geomitridae</taxon>
        <taxon>Candidula</taxon>
    </lineage>
</organism>
<evidence type="ECO:0000256" key="2">
    <source>
        <dbReference type="ARBA" id="ARBA00022692"/>
    </source>
</evidence>
<dbReference type="Gene3D" id="1.20.1070.10">
    <property type="entry name" value="Rhodopsin 7-helix transmembrane proteins"/>
    <property type="match status" value="1"/>
</dbReference>
<evidence type="ECO:0000259" key="6">
    <source>
        <dbReference type="PROSITE" id="PS50262"/>
    </source>
</evidence>
<sequence>MVAPPLLTPTNETWREGDIMTWHGTELVIAIFLLVAGIFGNSLVLHVYTFRLPSSTVTLIKSTLAFLDLSVIVVTKTLFFYMLLNPSSHLYDAICVFTAFFSIWNTGCADLVLVVIAVD</sequence>
<comment type="caution">
    <text evidence="7">The sequence shown here is derived from an EMBL/GenBank/DDBJ whole genome shotgun (WGS) entry which is preliminary data.</text>
</comment>
<evidence type="ECO:0000313" key="7">
    <source>
        <dbReference type="EMBL" id="CAG5125608.1"/>
    </source>
</evidence>
<dbReference type="OrthoDB" id="5969463at2759"/>
<feature type="transmembrane region" description="Helical" evidence="5">
    <location>
        <begin position="90"/>
        <end position="118"/>
    </location>
</feature>
<feature type="non-terminal residue" evidence="7">
    <location>
        <position position="119"/>
    </location>
</feature>
<dbReference type="AlphaFoldDB" id="A0A8S3ZBM5"/>
<dbReference type="CDD" id="cd00637">
    <property type="entry name" value="7tm_classA_rhodopsin-like"/>
    <property type="match status" value="1"/>
</dbReference>
<accession>A0A8S3ZBM5</accession>
<dbReference type="InterPro" id="IPR017452">
    <property type="entry name" value="GPCR_Rhodpsn_7TM"/>
</dbReference>
<feature type="domain" description="G-protein coupled receptors family 1 profile" evidence="6">
    <location>
        <begin position="40"/>
        <end position="119"/>
    </location>
</feature>
<proteinExistence type="predicted"/>
<comment type="subcellular location">
    <subcellularLocation>
        <location evidence="1">Membrane</location>
    </subcellularLocation>
</comment>
<feature type="transmembrane region" description="Helical" evidence="5">
    <location>
        <begin position="27"/>
        <end position="50"/>
    </location>
</feature>
<evidence type="ECO:0000256" key="5">
    <source>
        <dbReference type="SAM" id="Phobius"/>
    </source>
</evidence>
<evidence type="ECO:0000256" key="1">
    <source>
        <dbReference type="ARBA" id="ARBA00004370"/>
    </source>
</evidence>